<comment type="similarity">
    <text evidence="1">Belongs to the AB hydrolase superfamily.</text>
</comment>
<keyword evidence="2" id="KW-0378">Hydrolase</keyword>
<feature type="domain" description="Peptidase S9 prolyl oligopeptidase catalytic" evidence="5">
    <location>
        <begin position="172"/>
        <end position="377"/>
    </location>
</feature>
<dbReference type="PATRIC" id="fig|584657.3.peg.941"/>
<protein>
    <submittedName>
        <fullName evidence="6">Peptidase S9</fullName>
    </submittedName>
</protein>
<dbReference type="Pfam" id="PF00326">
    <property type="entry name" value="Peptidase_S9"/>
    <property type="match status" value="1"/>
</dbReference>
<sequence length="378" mass="40493">MPAITTAILARSTARTTAATALVAAMLAISGCTAAPRPGATLTTTARTMSNTHASQRAGDTSGTTPPTATPPAVTPTRATSSATRSPATPDPASIEALVDAHYDGRNLRLGREGGSTAAYRQYFVTYQGDGLTISGRINIPRGPGPFPAVVLAHGYVPIADYTNGATMLRERDYLARHGYVTLHIDYRNHAQSSDDPRLEADLRTGYVKDAINAGLALRQFNSVDPERIGIIGRSMGGGVVYGALVARPDLFRAGVAYSPVSSDTVDTFTKWIRPDRSHSSAVREILARLGTPEAQPARWATTSPRTYFSRITAPILIHHGTADAECPIQWSEETVAALRAAGKQVTFDVYPGQPHTFTSQWPLSIRRTAAFLDEHLR</sequence>
<dbReference type="AlphaFoldDB" id="W9GQN5"/>
<dbReference type="GO" id="GO:0052689">
    <property type="term" value="F:carboxylic ester hydrolase activity"/>
    <property type="evidence" value="ECO:0007669"/>
    <property type="project" value="UniProtKB-ARBA"/>
</dbReference>
<accession>W9GQN5</accession>
<dbReference type="SUPFAM" id="SSF53474">
    <property type="entry name" value="alpha/beta-Hydrolases"/>
    <property type="match status" value="1"/>
</dbReference>
<reference evidence="7" key="1">
    <citation type="submission" date="2013-08" db="EMBL/GenBank/DDBJ databases">
        <title>Intrasporangium oryzae NRRL B-24470.</title>
        <authorList>
            <person name="Liu H."/>
            <person name="Wang G."/>
        </authorList>
    </citation>
    <scope>NUCLEOTIDE SEQUENCE [LARGE SCALE GENOMIC DNA]</scope>
    <source>
        <strain evidence="7">Q5-1</strain>
    </source>
</reference>
<dbReference type="GO" id="GO:0006508">
    <property type="term" value="P:proteolysis"/>
    <property type="evidence" value="ECO:0007669"/>
    <property type="project" value="InterPro"/>
</dbReference>
<feature type="signal peptide" evidence="4">
    <location>
        <begin position="1"/>
        <end position="34"/>
    </location>
</feature>
<proteinExistence type="inferred from homology"/>
<dbReference type="EMBL" id="AWQS01000021">
    <property type="protein sequence ID" value="EWT07123.1"/>
    <property type="molecule type" value="Genomic_DNA"/>
</dbReference>
<keyword evidence="4" id="KW-0732">Signal</keyword>
<dbReference type="PANTHER" id="PTHR22946:SF9">
    <property type="entry name" value="POLYKETIDE TRANSFERASE AF380"/>
    <property type="match status" value="1"/>
</dbReference>
<evidence type="ECO:0000256" key="3">
    <source>
        <dbReference type="SAM" id="MobiDB-lite"/>
    </source>
</evidence>
<feature type="compositionally biased region" description="Low complexity" evidence="3">
    <location>
        <begin position="58"/>
        <end position="67"/>
    </location>
</feature>
<evidence type="ECO:0000313" key="7">
    <source>
        <dbReference type="Proteomes" id="UP000019494"/>
    </source>
</evidence>
<evidence type="ECO:0000256" key="4">
    <source>
        <dbReference type="SAM" id="SignalP"/>
    </source>
</evidence>
<dbReference type="GO" id="GO:0008236">
    <property type="term" value="F:serine-type peptidase activity"/>
    <property type="evidence" value="ECO:0007669"/>
    <property type="project" value="InterPro"/>
</dbReference>
<dbReference type="InterPro" id="IPR050261">
    <property type="entry name" value="FrsA_esterase"/>
</dbReference>
<keyword evidence="7" id="KW-1185">Reference proteome</keyword>
<dbReference type="PANTHER" id="PTHR22946">
    <property type="entry name" value="DIENELACTONE HYDROLASE DOMAIN-CONTAINING PROTEIN-RELATED"/>
    <property type="match status" value="1"/>
</dbReference>
<name>W9GQN5_9MICO</name>
<evidence type="ECO:0000259" key="5">
    <source>
        <dbReference type="Pfam" id="PF00326"/>
    </source>
</evidence>
<feature type="region of interest" description="Disordered" evidence="3">
    <location>
        <begin position="47"/>
        <end position="92"/>
    </location>
</feature>
<gene>
    <name evidence="6" type="ORF">N864_12280</name>
</gene>
<evidence type="ECO:0000313" key="6">
    <source>
        <dbReference type="EMBL" id="EWT07123.1"/>
    </source>
</evidence>
<evidence type="ECO:0000256" key="1">
    <source>
        <dbReference type="ARBA" id="ARBA00008645"/>
    </source>
</evidence>
<feature type="chain" id="PRO_5004923116" evidence="4">
    <location>
        <begin position="35"/>
        <end position="378"/>
    </location>
</feature>
<dbReference type="Gene3D" id="3.40.50.1820">
    <property type="entry name" value="alpha/beta hydrolase"/>
    <property type="match status" value="1"/>
</dbReference>
<feature type="compositionally biased region" description="Low complexity" evidence="3">
    <location>
        <begin position="75"/>
        <end position="92"/>
    </location>
</feature>
<comment type="caution">
    <text evidence="6">The sequence shown here is derived from an EMBL/GenBank/DDBJ whole genome shotgun (WGS) entry which is preliminary data.</text>
</comment>
<dbReference type="InterPro" id="IPR029058">
    <property type="entry name" value="AB_hydrolase_fold"/>
</dbReference>
<organism evidence="6 7">
    <name type="scientific">Intrasporangium chromatireducens Q5-1</name>
    <dbReference type="NCBI Taxonomy" id="584657"/>
    <lineage>
        <taxon>Bacteria</taxon>
        <taxon>Bacillati</taxon>
        <taxon>Actinomycetota</taxon>
        <taxon>Actinomycetes</taxon>
        <taxon>Micrococcales</taxon>
        <taxon>Intrasporangiaceae</taxon>
        <taxon>Intrasporangium</taxon>
    </lineage>
</organism>
<dbReference type="InterPro" id="IPR001375">
    <property type="entry name" value="Peptidase_S9_cat"/>
</dbReference>
<evidence type="ECO:0000256" key="2">
    <source>
        <dbReference type="ARBA" id="ARBA00022801"/>
    </source>
</evidence>
<dbReference type="Proteomes" id="UP000019494">
    <property type="component" value="Unassembled WGS sequence"/>
</dbReference>